<evidence type="ECO:0000313" key="4">
    <source>
        <dbReference type="Proteomes" id="UP000551501"/>
    </source>
</evidence>
<proteinExistence type="predicted"/>
<keyword evidence="1" id="KW-0812">Transmembrane</keyword>
<evidence type="ECO:0000256" key="1">
    <source>
        <dbReference type="SAM" id="Phobius"/>
    </source>
</evidence>
<keyword evidence="1" id="KW-1133">Transmembrane helix</keyword>
<feature type="transmembrane region" description="Helical" evidence="1">
    <location>
        <begin position="21"/>
        <end position="43"/>
    </location>
</feature>
<keyword evidence="1" id="KW-0472">Membrane</keyword>
<dbReference type="Pfam" id="PF02470">
    <property type="entry name" value="MlaD"/>
    <property type="match status" value="1"/>
</dbReference>
<name>A0A840F675_9ACTN</name>
<dbReference type="EMBL" id="JACIFP010000001">
    <property type="protein sequence ID" value="MBB4137396.1"/>
    <property type="molecule type" value="Genomic_DNA"/>
</dbReference>
<dbReference type="GO" id="GO:0005576">
    <property type="term" value="C:extracellular region"/>
    <property type="evidence" value="ECO:0007669"/>
    <property type="project" value="TreeGrafter"/>
</dbReference>
<protein>
    <submittedName>
        <fullName evidence="3">Phospholipid/cholesterol/gamma-HCH transport system substrate-binding protein</fullName>
    </submittedName>
</protein>
<dbReference type="InterPro" id="IPR052336">
    <property type="entry name" value="MlaD_Phospholipid_Transporter"/>
</dbReference>
<dbReference type="Proteomes" id="UP000551501">
    <property type="component" value="Unassembled WGS sequence"/>
</dbReference>
<dbReference type="AlphaFoldDB" id="A0A840F675"/>
<evidence type="ECO:0000313" key="3">
    <source>
        <dbReference type="EMBL" id="MBB4137396.1"/>
    </source>
</evidence>
<dbReference type="PANTHER" id="PTHR33371:SF18">
    <property type="entry name" value="MCE-FAMILY PROTEIN MCE3C"/>
    <property type="match status" value="1"/>
</dbReference>
<comment type="caution">
    <text evidence="3">The sequence shown here is derived from an EMBL/GenBank/DDBJ whole genome shotgun (WGS) entry which is preliminary data.</text>
</comment>
<dbReference type="InterPro" id="IPR003399">
    <property type="entry name" value="Mce/MlaD"/>
</dbReference>
<organism evidence="3 4">
    <name type="scientific">Gordonia humi</name>
    <dbReference type="NCBI Taxonomy" id="686429"/>
    <lineage>
        <taxon>Bacteria</taxon>
        <taxon>Bacillati</taxon>
        <taxon>Actinomycetota</taxon>
        <taxon>Actinomycetes</taxon>
        <taxon>Mycobacteriales</taxon>
        <taxon>Gordoniaceae</taxon>
        <taxon>Gordonia</taxon>
    </lineage>
</organism>
<feature type="domain" description="Mce/MlaD" evidence="2">
    <location>
        <begin position="48"/>
        <end position="122"/>
    </location>
</feature>
<dbReference type="RefSeq" id="WP_183373201.1">
    <property type="nucleotide sequence ID" value="NZ_BAABHL010000126.1"/>
</dbReference>
<keyword evidence="4" id="KW-1185">Reference proteome</keyword>
<gene>
    <name evidence="3" type="ORF">BKA16_003948</name>
</gene>
<reference evidence="3 4" key="1">
    <citation type="submission" date="2020-08" db="EMBL/GenBank/DDBJ databases">
        <title>Sequencing the genomes of 1000 actinobacteria strains.</title>
        <authorList>
            <person name="Klenk H.-P."/>
        </authorList>
    </citation>
    <scope>NUCLEOTIDE SEQUENCE [LARGE SCALE GENOMIC DNA]</scope>
    <source>
        <strain evidence="3 4">DSM 45298</strain>
    </source>
</reference>
<evidence type="ECO:0000259" key="2">
    <source>
        <dbReference type="Pfam" id="PF02470"/>
    </source>
</evidence>
<sequence>MTRLLGRGGRKRPARHETNHKLIGVGVIVVVVLLLAGVFVLYVHPFGKKTVAFEVTDAASIHTGEDVRVAGIVIGKVSDVTMQADTVRVEVKIDDSTFIGDQASVDVRMLTPVGGYAITLIPRGTSELTETIPVSRVTVPYSIGDVIQAVPDTTDEVQTPTWHENIQQVADSLGRNDTSLRSIVDGLDSVTQVFAQQREQVHVVARLASEYLNTFEKNRDFVFELVKKLDSVITSYHVSSAGFNYAYKLFSSVLYRAEPTFRTYLVNSQAYEPQIRSIMETIRSMEKELAPTIDGLKNVREQLKDGLPPGSLEQLSNGQLMLSNLCIPVPGKEC</sequence>
<accession>A0A840F675</accession>
<dbReference type="PANTHER" id="PTHR33371">
    <property type="entry name" value="INTERMEMBRANE PHOSPHOLIPID TRANSPORT SYSTEM BINDING PROTEIN MLAD-RELATED"/>
    <property type="match status" value="1"/>
</dbReference>